<feature type="coiled-coil region" evidence="5">
    <location>
        <begin position="90"/>
        <end position="131"/>
    </location>
</feature>
<evidence type="ECO:0000256" key="6">
    <source>
        <dbReference type="SAM" id="MobiDB-lite"/>
    </source>
</evidence>
<evidence type="ECO:0000256" key="3">
    <source>
        <dbReference type="ARBA" id="ARBA00022833"/>
    </source>
</evidence>
<dbReference type="PROSITE" id="PS50089">
    <property type="entry name" value="ZF_RING_2"/>
    <property type="match status" value="1"/>
</dbReference>
<evidence type="ECO:0000259" key="7">
    <source>
        <dbReference type="PROSITE" id="PS50089"/>
    </source>
</evidence>
<dbReference type="EMBL" id="KL142381">
    <property type="protein sequence ID" value="KDR75320.1"/>
    <property type="molecule type" value="Genomic_DNA"/>
</dbReference>
<evidence type="ECO:0000313" key="8">
    <source>
        <dbReference type="EMBL" id="KDR75320.1"/>
    </source>
</evidence>
<sequence length="301" mass="33552">MPATRSASIPPRSHPFPNPSPPNNQRDAGAISLSSSEDSPRAPLKAMRQNKAQPRSRPKKPFVPPTDDIIEISSDDEADASPVTSQHSVVADFRRQINKLREESVKHKRDFERASRELKESKEEIKHLQALCKPDNGKILLDVEQLSDHLDCEICTCRMWTPYILPDCGHSFCQSCLQDWFASIQAQFLATHPHNDPNQNTAHILQLTQVIALNPQLVHQRHVTDMIAQIMPPRPNYTCPTCREPVRSRPTEAFSMKAIVRTIATAAGESSPKKSAPGTRKGKASVPAPGPWDGFFPPKKT</sequence>
<dbReference type="InterPro" id="IPR027370">
    <property type="entry name" value="Znf-RING_euk"/>
</dbReference>
<reference evidence="9" key="1">
    <citation type="journal article" date="2014" name="Proc. Natl. Acad. Sci. U.S.A.">
        <title>Extensive sampling of basidiomycete genomes demonstrates inadequacy of the white-rot/brown-rot paradigm for wood decay fungi.</title>
        <authorList>
            <person name="Riley R."/>
            <person name="Salamov A.A."/>
            <person name="Brown D.W."/>
            <person name="Nagy L.G."/>
            <person name="Floudas D."/>
            <person name="Held B.W."/>
            <person name="Levasseur A."/>
            <person name="Lombard V."/>
            <person name="Morin E."/>
            <person name="Otillar R."/>
            <person name="Lindquist E.A."/>
            <person name="Sun H."/>
            <person name="LaButti K.M."/>
            <person name="Schmutz J."/>
            <person name="Jabbour D."/>
            <person name="Luo H."/>
            <person name="Baker S.E."/>
            <person name="Pisabarro A.G."/>
            <person name="Walton J.D."/>
            <person name="Blanchette R.A."/>
            <person name="Henrissat B."/>
            <person name="Martin F."/>
            <person name="Cullen D."/>
            <person name="Hibbett D.S."/>
            <person name="Grigoriev I.V."/>
        </authorList>
    </citation>
    <scope>NUCLEOTIDE SEQUENCE [LARGE SCALE GENOMIC DNA]</scope>
    <source>
        <strain evidence="9">CBS 339.88</strain>
    </source>
</reference>
<accession>A0A067SWK4</accession>
<protein>
    <recommendedName>
        <fullName evidence="7">RING-type domain-containing protein</fullName>
    </recommendedName>
</protein>
<keyword evidence="2 4" id="KW-0863">Zinc-finger</keyword>
<feature type="domain" description="RING-type" evidence="7">
    <location>
        <begin position="152"/>
        <end position="243"/>
    </location>
</feature>
<dbReference type="InterPro" id="IPR013083">
    <property type="entry name" value="Znf_RING/FYVE/PHD"/>
</dbReference>
<dbReference type="PROSITE" id="PS00518">
    <property type="entry name" value="ZF_RING_1"/>
    <property type="match status" value="1"/>
</dbReference>
<feature type="region of interest" description="Disordered" evidence="6">
    <location>
        <begin position="1"/>
        <end position="87"/>
    </location>
</feature>
<dbReference type="AlphaFoldDB" id="A0A067SWK4"/>
<dbReference type="SUPFAM" id="SSF57850">
    <property type="entry name" value="RING/U-box"/>
    <property type="match status" value="1"/>
</dbReference>
<evidence type="ECO:0000256" key="2">
    <source>
        <dbReference type="ARBA" id="ARBA00022771"/>
    </source>
</evidence>
<evidence type="ECO:0000313" key="9">
    <source>
        <dbReference type="Proteomes" id="UP000027222"/>
    </source>
</evidence>
<evidence type="ECO:0000256" key="4">
    <source>
        <dbReference type="PROSITE-ProRule" id="PRU00175"/>
    </source>
</evidence>
<proteinExistence type="predicted"/>
<keyword evidence="9" id="KW-1185">Reference proteome</keyword>
<dbReference type="GO" id="GO:0008270">
    <property type="term" value="F:zinc ion binding"/>
    <property type="evidence" value="ECO:0007669"/>
    <property type="project" value="UniProtKB-KW"/>
</dbReference>
<dbReference type="Gene3D" id="3.30.40.10">
    <property type="entry name" value="Zinc/RING finger domain, C3HC4 (zinc finger)"/>
    <property type="match status" value="1"/>
</dbReference>
<keyword evidence="3" id="KW-0862">Zinc</keyword>
<dbReference type="Proteomes" id="UP000027222">
    <property type="component" value="Unassembled WGS sequence"/>
</dbReference>
<feature type="compositionally biased region" description="Acidic residues" evidence="6">
    <location>
        <begin position="68"/>
        <end position="79"/>
    </location>
</feature>
<keyword evidence="5" id="KW-0175">Coiled coil</keyword>
<dbReference type="Pfam" id="PF13445">
    <property type="entry name" value="zf-RING_UBOX"/>
    <property type="match status" value="1"/>
</dbReference>
<dbReference type="SMART" id="SM00184">
    <property type="entry name" value="RING"/>
    <property type="match status" value="1"/>
</dbReference>
<dbReference type="STRING" id="685588.A0A067SWK4"/>
<dbReference type="HOGENOM" id="CLU_057727_0_0_1"/>
<name>A0A067SWK4_GALM3</name>
<evidence type="ECO:0000256" key="1">
    <source>
        <dbReference type="ARBA" id="ARBA00022723"/>
    </source>
</evidence>
<dbReference type="OrthoDB" id="3219336at2759"/>
<gene>
    <name evidence="8" type="ORF">GALMADRAFT_249347</name>
</gene>
<organism evidence="8 9">
    <name type="scientific">Galerina marginata (strain CBS 339.88)</name>
    <dbReference type="NCBI Taxonomy" id="685588"/>
    <lineage>
        <taxon>Eukaryota</taxon>
        <taxon>Fungi</taxon>
        <taxon>Dikarya</taxon>
        <taxon>Basidiomycota</taxon>
        <taxon>Agaricomycotina</taxon>
        <taxon>Agaricomycetes</taxon>
        <taxon>Agaricomycetidae</taxon>
        <taxon>Agaricales</taxon>
        <taxon>Agaricineae</taxon>
        <taxon>Strophariaceae</taxon>
        <taxon>Galerina</taxon>
    </lineage>
</organism>
<keyword evidence="1" id="KW-0479">Metal-binding</keyword>
<evidence type="ECO:0000256" key="5">
    <source>
        <dbReference type="SAM" id="Coils"/>
    </source>
</evidence>
<feature type="compositionally biased region" description="Pro residues" evidence="6">
    <location>
        <begin position="12"/>
        <end position="22"/>
    </location>
</feature>
<feature type="region of interest" description="Disordered" evidence="6">
    <location>
        <begin position="265"/>
        <end position="301"/>
    </location>
</feature>
<dbReference type="InterPro" id="IPR001841">
    <property type="entry name" value="Znf_RING"/>
</dbReference>
<dbReference type="InterPro" id="IPR017907">
    <property type="entry name" value="Znf_RING_CS"/>
</dbReference>